<dbReference type="PRINTS" id="PR00412">
    <property type="entry name" value="EPOXHYDRLASE"/>
</dbReference>
<evidence type="ECO:0000256" key="2">
    <source>
        <dbReference type="ARBA" id="ARBA00038334"/>
    </source>
</evidence>
<dbReference type="Pfam" id="PF00561">
    <property type="entry name" value="Abhydrolase_1"/>
    <property type="match status" value="1"/>
</dbReference>
<evidence type="ECO:0000313" key="5">
    <source>
        <dbReference type="Proteomes" id="UP000447434"/>
    </source>
</evidence>
<dbReference type="Gene3D" id="3.40.50.1820">
    <property type="entry name" value="alpha/beta hydrolase"/>
    <property type="match status" value="1"/>
</dbReference>
<evidence type="ECO:0000313" key="4">
    <source>
        <dbReference type="EMBL" id="KAE9602589.1"/>
    </source>
</evidence>
<gene>
    <name evidence="4" type="ORF">Lalb_Chr12g0201191</name>
</gene>
<keyword evidence="1 4" id="KW-0378">Hydrolase</keyword>
<dbReference type="InterPro" id="IPR029058">
    <property type="entry name" value="AB_hydrolase_fold"/>
</dbReference>
<dbReference type="PANTHER" id="PTHR43329">
    <property type="entry name" value="EPOXIDE HYDROLASE"/>
    <property type="match status" value="1"/>
</dbReference>
<proteinExistence type="inferred from homology"/>
<accession>A0A6A4PM39</accession>
<dbReference type="OrthoDB" id="7130006at2759"/>
<dbReference type="Proteomes" id="UP000447434">
    <property type="component" value="Chromosome 12"/>
</dbReference>
<name>A0A6A4PM39_LUPAL</name>
<dbReference type="EMBL" id="WOCE01000012">
    <property type="protein sequence ID" value="KAE9602589.1"/>
    <property type="molecule type" value="Genomic_DNA"/>
</dbReference>
<dbReference type="SUPFAM" id="SSF53474">
    <property type="entry name" value="alpha/beta-Hydrolases"/>
    <property type="match status" value="1"/>
</dbReference>
<comment type="similarity">
    <text evidence="2">Belongs to the AB hydrolase superfamily. Epoxide hydrolase family.</text>
</comment>
<organism evidence="4 5">
    <name type="scientific">Lupinus albus</name>
    <name type="common">White lupine</name>
    <name type="synonym">Lupinus termis</name>
    <dbReference type="NCBI Taxonomy" id="3870"/>
    <lineage>
        <taxon>Eukaryota</taxon>
        <taxon>Viridiplantae</taxon>
        <taxon>Streptophyta</taxon>
        <taxon>Embryophyta</taxon>
        <taxon>Tracheophyta</taxon>
        <taxon>Spermatophyta</taxon>
        <taxon>Magnoliopsida</taxon>
        <taxon>eudicotyledons</taxon>
        <taxon>Gunneridae</taxon>
        <taxon>Pentapetalae</taxon>
        <taxon>rosids</taxon>
        <taxon>fabids</taxon>
        <taxon>Fabales</taxon>
        <taxon>Fabaceae</taxon>
        <taxon>Papilionoideae</taxon>
        <taxon>50 kb inversion clade</taxon>
        <taxon>genistoids sensu lato</taxon>
        <taxon>core genistoids</taxon>
        <taxon>Genisteae</taxon>
        <taxon>Lupinus</taxon>
    </lineage>
</organism>
<keyword evidence="5" id="KW-1185">Reference proteome</keyword>
<evidence type="ECO:0000256" key="1">
    <source>
        <dbReference type="ARBA" id="ARBA00022801"/>
    </source>
</evidence>
<dbReference type="AlphaFoldDB" id="A0A6A4PM39"/>
<dbReference type="InterPro" id="IPR000639">
    <property type="entry name" value="Epox_hydrolase-like"/>
</dbReference>
<reference evidence="5" key="1">
    <citation type="journal article" date="2020" name="Nat. Commun.">
        <title>Genome sequence of the cluster root forming white lupin.</title>
        <authorList>
            <person name="Hufnagel B."/>
            <person name="Marques A."/>
            <person name="Soriano A."/>
            <person name="Marques L."/>
            <person name="Divol F."/>
            <person name="Doumas P."/>
            <person name="Sallet E."/>
            <person name="Mancinotti D."/>
            <person name="Carrere S."/>
            <person name="Marande W."/>
            <person name="Arribat S."/>
            <person name="Keller J."/>
            <person name="Huneau C."/>
            <person name="Blein T."/>
            <person name="Aime D."/>
            <person name="Laguerre M."/>
            <person name="Taylor J."/>
            <person name="Schubert V."/>
            <person name="Nelson M."/>
            <person name="Geu-Flores F."/>
            <person name="Crespi M."/>
            <person name="Gallardo-Guerrero K."/>
            <person name="Delaux P.-M."/>
            <person name="Salse J."/>
            <person name="Berges H."/>
            <person name="Guyot R."/>
            <person name="Gouzy J."/>
            <person name="Peret B."/>
        </authorList>
    </citation>
    <scope>NUCLEOTIDE SEQUENCE [LARGE SCALE GENOMIC DNA]</scope>
    <source>
        <strain evidence="5">cv. Amiga</strain>
    </source>
</reference>
<dbReference type="GO" id="GO:0016787">
    <property type="term" value="F:hydrolase activity"/>
    <property type="evidence" value="ECO:0007669"/>
    <property type="project" value="UniProtKB-KW"/>
</dbReference>
<evidence type="ECO:0000259" key="3">
    <source>
        <dbReference type="Pfam" id="PF00561"/>
    </source>
</evidence>
<comment type="caution">
    <text evidence="4">The sequence shown here is derived from an EMBL/GenBank/DDBJ whole genome shotgun (WGS) entry which is preliminary data.</text>
</comment>
<dbReference type="InterPro" id="IPR000073">
    <property type="entry name" value="AB_hydrolase_1"/>
</dbReference>
<protein>
    <submittedName>
        <fullName evidence="4">Putative soluble epoxide hydrolase</fullName>
    </submittedName>
</protein>
<dbReference type="PRINTS" id="PR00111">
    <property type="entry name" value="ABHYDROLASE"/>
</dbReference>
<sequence length="138" mass="15468">MEGIERRTVNVNGINIHIAEKGEGPLIRSDFFMYILRESHSFIHGFPNLWYSWRNQIIALASLGYHCVAPDLRGFGDTDVPTTATSYTTLHIVGDLIGLLDTIAADQEKVLVVGHDWGAMIAWSLCLYRPNRVKALVN</sequence>
<feature type="domain" description="AB hydrolase-1" evidence="3">
    <location>
        <begin position="42"/>
        <end position="137"/>
    </location>
</feature>